<organism evidence="1">
    <name type="scientific">freshwater metagenome</name>
    <dbReference type="NCBI Taxonomy" id="449393"/>
    <lineage>
        <taxon>unclassified sequences</taxon>
        <taxon>metagenomes</taxon>
        <taxon>ecological metagenomes</taxon>
    </lineage>
</organism>
<evidence type="ECO:0000313" key="1">
    <source>
        <dbReference type="EMBL" id="CAB4986008.1"/>
    </source>
</evidence>
<dbReference type="AlphaFoldDB" id="A0A6J7N1K3"/>
<protein>
    <submittedName>
        <fullName evidence="1">Unannotated protein</fullName>
    </submittedName>
</protein>
<proteinExistence type="predicted"/>
<dbReference type="EMBL" id="CAFBOT010000047">
    <property type="protein sequence ID" value="CAB4986008.1"/>
    <property type="molecule type" value="Genomic_DNA"/>
</dbReference>
<sequence length="130" mass="13697">MFPLWRVGRRPPVGEFGRSSREPVTALVAARLQNGTARTGAHAMAKAMLLGTTTITWLESAFHARLLGETTKPGGQPLGLQRLALYRGISVFSACGKPATFAVPTSFGWGCPHPVDSVVDGYQSGCGTGP</sequence>
<name>A0A6J7N1K3_9ZZZZ</name>
<accession>A0A6J7N1K3</accession>
<gene>
    <name evidence="1" type="ORF">UFOPK4000_00406</name>
</gene>
<reference evidence="1" key="1">
    <citation type="submission" date="2020-05" db="EMBL/GenBank/DDBJ databases">
        <authorList>
            <person name="Chiriac C."/>
            <person name="Salcher M."/>
            <person name="Ghai R."/>
            <person name="Kavagutti S V."/>
        </authorList>
    </citation>
    <scope>NUCLEOTIDE SEQUENCE</scope>
</reference>